<evidence type="ECO:0000256" key="6">
    <source>
        <dbReference type="SAM" id="MobiDB-lite"/>
    </source>
</evidence>
<keyword evidence="4 5" id="KW-0175">Coiled coil</keyword>
<evidence type="ECO:0000313" key="9">
    <source>
        <dbReference type="Proteomes" id="UP000075886"/>
    </source>
</evidence>
<evidence type="ECO:0000259" key="7">
    <source>
        <dbReference type="Pfam" id="PF18112"/>
    </source>
</evidence>
<organism evidence="8 9">
    <name type="scientific">Anopheles farauti</name>
    <dbReference type="NCBI Taxonomy" id="69004"/>
    <lineage>
        <taxon>Eukaryota</taxon>
        <taxon>Metazoa</taxon>
        <taxon>Ecdysozoa</taxon>
        <taxon>Arthropoda</taxon>
        <taxon>Hexapoda</taxon>
        <taxon>Insecta</taxon>
        <taxon>Pterygota</taxon>
        <taxon>Neoptera</taxon>
        <taxon>Endopterygota</taxon>
        <taxon>Diptera</taxon>
        <taxon>Nematocera</taxon>
        <taxon>Culicoidea</taxon>
        <taxon>Culicidae</taxon>
        <taxon>Anophelinae</taxon>
        <taxon>Anopheles</taxon>
    </lineage>
</organism>
<dbReference type="VEuPathDB" id="VectorBase:AFAF013638"/>
<feature type="region of interest" description="Disordered" evidence="6">
    <location>
        <begin position="122"/>
        <end position="141"/>
    </location>
</feature>
<feature type="domain" description="UBZ1-type" evidence="7">
    <location>
        <begin position="353"/>
        <end position="378"/>
    </location>
</feature>
<dbReference type="AlphaFoldDB" id="A0A182QNB4"/>
<keyword evidence="1" id="KW-0479">Metal-binding</keyword>
<evidence type="ECO:0000256" key="4">
    <source>
        <dbReference type="ARBA" id="ARBA00023054"/>
    </source>
</evidence>
<evidence type="ECO:0000256" key="5">
    <source>
        <dbReference type="SAM" id="Coils"/>
    </source>
</evidence>
<protein>
    <recommendedName>
        <fullName evidence="7">UBZ1-type domain-containing protein</fullName>
    </recommendedName>
</protein>
<dbReference type="EnsemblMetazoa" id="AFAF013638-RA">
    <property type="protein sequence ID" value="AFAF013638-PA"/>
    <property type="gene ID" value="AFAF013638"/>
</dbReference>
<accession>A0A182QNB4</accession>
<dbReference type="Gene3D" id="1.10.287.1490">
    <property type="match status" value="1"/>
</dbReference>
<sequence>MSIAETRDGSYHTLAASHQALQAALQTLKERCQTLQRRIATLEEENGTLRMMQTVRAPSNAIDQSHEKRILDQTHELEQLRTSVSELTHQKQQMAEQISIVGTENRQLWWRLSLIVKDHAAHRDPLPPHDPSSPSGTVKALPVNHAGQNLIRSRTFTKHAPNPKLRERLPRDGSTDEELINLEDISLLHTCGFLEHTGEGVGTGDCDAPEANPYLSLCTELLLDTQQELALQQQLMKQIYKQLKTELCHRSVQPSRTEQKTLMKDVTVEVAESELLPVAEKRTNHAQQPPQPAPRESTLVMAKEATMARAREESTPPSSFAAATGTGPPVDDRDSLLCLMLQEKLRTDEKQHVCPMCAQEYGPEATFDEFVHHVQEHFLNESDDLSLDRTGEYLSQTVGNF</sequence>
<dbReference type="Proteomes" id="UP000075886">
    <property type="component" value="Unassembled WGS sequence"/>
</dbReference>
<keyword evidence="3" id="KW-0862">Zinc</keyword>
<dbReference type="EMBL" id="AXCN02002441">
    <property type="status" value="NOT_ANNOTATED_CDS"/>
    <property type="molecule type" value="Genomic_DNA"/>
</dbReference>
<dbReference type="InterPro" id="IPR041641">
    <property type="entry name" value="CALCOCO1/2_Zn_UBZ1"/>
</dbReference>
<reference evidence="8" key="2">
    <citation type="submission" date="2020-05" db="UniProtKB">
        <authorList>
            <consortium name="EnsemblMetazoa"/>
        </authorList>
    </citation>
    <scope>IDENTIFICATION</scope>
    <source>
        <strain evidence="8">FAR1</strain>
    </source>
</reference>
<feature type="coiled-coil region" evidence="5">
    <location>
        <begin position="18"/>
        <end position="52"/>
    </location>
</feature>
<feature type="region of interest" description="Disordered" evidence="6">
    <location>
        <begin position="307"/>
        <end position="328"/>
    </location>
</feature>
<dbReference type="Pfam" id="PF18112">
    <property type="entry name" value="Zn-C2H2_12"/>
    <property type="match status" value="1"/>
</dbReference>
<dbReference type="GO" id="GO:0008270">
    <property type="term" value="F:zinc ion binding"/>
    <property type="evidence" value="ECO:0007669"/>
    <property type="project" value="UniProtKB-KW"/>
</dbReference>
<dbReference type="STRING" id="69004.A0A182QNB4"/>
<proteinExistence type="predicted"/>
<evidence type="ECO:0000256" key="2">
    <source>
        <dbReference type="ARBA" id="ARBA00022771"/>
    </source>
</evidence>
<reference evidence="9" key="1">
    <citation type="submission" date="2014-01" db="EMBL/GenBank/DDBJ databases">
        <title>The Genome Sequence of Anopheles farauti FAR1 (V2).</title>
        <authorList>
            <consortium name="The Broad Institute Genomics Platform"/>
            <person name="Neafsey D.E."/>
            <person name="Besansky N."/>
            <person name="Howell P."/>
            <person name="Walton C."/>
            <person name="Young S.K."/>
            <person name="Zeng Q."/>
            <person name="Gargeya S."/>
            <person name="Fitzgerald M."/>
            <person name="Haas B."/>
            <person name="Abouelleil A."/>
            <person name="Allen A.W."/>
            <person name="Alvarado L."/>
            <person name="Arachchi H.M."/>
            <person name="Berlin A.M."/>
            <person name="Chapman S.B."/>
            <person name="Gainer-Dewar J."/>
            <person name="Goldberg J."/>
            <person name="Griggs A."/>
            <person name="Gujja S."/>
            <person name="Hansen M."/>
            <person name="Howarth C."/>
            <person name="Imamovic A."/>
            <person name="Ireland A."/>
            <person name="Larimer J."/>
            <person name="McCowan C."/>
            <person name="Murphy C."/>
            <person name="Pearson M."/>
            <person name="Poon T.W."/>
            <person name="Priest M."/>
            <person name="Roberts A."/>
            <person name="Saif S."/>
            <person name="Shea T."/>
            <person name="Sisk P."/>
            <person name="Sykes S."/>
            <person name="Wortman J."/>
            <person name="Nusbaum C."/>
            <person name="Birren B."/>
        </authorList>
    </citation>
    <scope>NUCLEOTIDE SEQUENCE [LARGE SCALE GENOMIC DNA]</scope>
    <source>
        <strain evidence="9">FAR1</strain>
    </source>
</reference>
<name>A0A182QNB4_9DIPT</name>
<evidence type="ECO:0000256" key="3">
    <source>
        <dbReference type="ARBA" id="ARBA00022833"/>
    </source>
</evidence>
<evidence type="ECO:0000256" key="1">
    <source>
        <dbReference type="ARBA" id="ARBA00022723"/>
    </source>
</evidence>
<keyword evidence="2" id="KW-0863">Zinc-finger</keyword>
<keyword evidence="9" id="KW-1185">Reference proteome</keyword>
<evidence type="ECO:0000313" key="8">
    <source>
        <dbReference type="EnsemblMetazoa" id="AFAF013638-PA"/>
    </source>
</evidence>